<protein>
    <recommendedName>
        <fullName evidence="1">catechol O-methyltransferase</fullName>
        <ecNumber evidence="1">2.1.1.6</ecNumber>
    </recommendedName>
</protein>
<name>A0ABN9UY95_9DINO</name>
<keyword evidence="2" id="KW-0489">Methyltransferase</keyword>
<evidence type="ECO:0000313" key="7">
    <source>
        <dbReference type="EMBL" id="CAK0865246.1"/>
    </source>
</evidence>
<organism evidence="7 8">
    <name type="scientific">Prorocentrum cordatum</name>
    <dbReference type="NCBI Taxonomy" id="2364126"/>
    <lineage>
        <taxon>Eukaryota</taxon>
        <taxon>Sar</taxon>
        <taxon>Alveolata</taxon>
        <taxon>Dinophyceae</taxon>
        <taxon>Prorocentrales</taxon>
        <taxon>Prorocentraceae</taxon>
        <taxon>Prorocentrum</taxon>
    </lineage>
</organism>
<dbReference type="Pfam" id="PF04410">
    <property type="entry name" value="Gar1"/>
    <property type="match status" value="1"/>
</dbReference>
<dbReference type="Gene3D" id="2.40.10.230">
    <property type="entry name" value="Probable tRNA pseudouridine synthase domain"/>
    <property type="match status" value="1"/>
</dbReference>
<dbReference type="Gene3D" id="3.40.50.150">
    <property type="entry name" value="Vaccinia Virus protein VP39"/>
    <property type="match status" value="1"/>
</dbReference>
<accession>A0ABN9UY95</accession>
<dbReference type="InterPro" id="IPR002935">
    <property type="entry name" value="SAM_O-MeTrfase"/>
</dbReference>
<dbReference type="Proteomes" id="UP001189429">
    <property type="component" value="Unassembled WGS sequence"/>
</dbReference>
<feature type="non-terminal residue" evidence="7">
    <location>
        <position position="1"/>
    </location>
</feature>
<dbReference type="InterPro" id="IPR038664">
    <property type="entry name" value="Gar1/Naf1_Cbf5-bd_sf"/>
</dbReference>
<dbReference type="InterPro" id="IPR009000">
    <property type="entry name" value="Transl_B-barrel_sf"/>
</dbReference>
<dbReference type="PROSITE" id="PS51682">
    <property type="entry name" value="SAM_OMT_I"/>
    <property type="match status" value="1"/>
</dbReference>
<keyword evidence="4" id="KW-0949">S-adenosyl-L-methionine</keyword>
<evidence type="ECO:0000256" key="4">
    <source>
        <dbReference type="ARBA" id="ARBA00022691"/>
    </source>
</evidence>
<dbReference type="EC" id="2.1.1.6" evidence="1"/>
<evidence type="ECO:0000256" key="1">
    <source>
        <dbReference type="ARBA" id="ARBA00012880"/>
    </source>
</evidence>
<evidence type="ECO:0000256" key="2">
    <source>
        <dbReference type="ARBA" id="ARBA00022603"/>
    </source>
</evidence>
<reference evidence="7" key="1">
    <citation type="submission" date="2023-10" db="EMBL/GenBank/DDBJ databases">
        <authorList>
            <person name="Chen Y."/>
            <person name="Shah S."/>
            <person name="Dougan E. K."/>
            <person name="Thang M."/>
            <person name="Chan C."/>
        </authorList>
    </citation>
    <scope>NUCLEOTIDE SEQUENCE [LARGE SCALE GENOMIC DNA]</scope>
</reference>
<dbReference type="SUPFAM" id="SSF50447">
    <property type="entry name" value="Translation proteins"/>
    <property type="match status" value="1"/>
</dbReference>
<evidence type="ECO:0000256" key="5">
    <source>
        <dbReference type="ARBA" id="ARBA00022939"/>
    </source>
</evidence>
<dbReference type="InterPro" id="IPR007504">
    <property type="entry name" value="H/ACA_rnp_Gar1/Naf1"/>
</dbReference>
<dbReference type="PANTHER" id="PTHR43836:SF2">
    <property type="entry name" value="CATECHOL O-METHYLTRANSFERASE 1-RELATED"/>
    <property type="match status" value="1"/>
</dbReference>
<comment type="similarity">
    <text evidence="6">Belongs to the class I-like SAM-binding methyltransferase superfamily. Cation-dependent O-methyltransferase family.</text>
</comment>
<keyword evidence="3" id="KW-0808">Transferase</keyword>
<evidence type="ECO:0000256" key="3">
    <source>
        <dbReference type="ARBA" id="ARBA00022679"/>
    </source>
</evidence>
<evidence type="ECO:0000256" key="6">
    <source>
        <dbReference type="ARBA" id="ARBA00023453"/>
    </source>
</evidence>
<proteinExistence type="inferred from homology"/>
<dbReference type="SUPFAM" id="SSF53335">
    <property type="entry name" value="S-adenosyl-L-methionine-dependent methyltransferases"/>
    <property type="match status" value="1"/>
</dbReference>
<sequence>VGCYVGYSAVRLGATVRRWGGRVVLTGRWLNDRAARSMVAWAGLSDTVDVWVGHSEQLAERLSDSLPGVGSRVGMAFFDQRGSRFHEDLARLERLQLLEPGALVVDNVLKPGAPVFLWELLCCPGPFETRVVALQDFGSAGVADWISVSRFTPGPAEPSDWRLPQPRRVRDLARVADAARWRSVDGHVSPRGWNELSRQLELDLAAAGVRPAIVDVAGLRAWLSSPRRQEPTGARRARRARRQELGEQGTGLVRALACRPGPRGLAGALACRPPRGVPWPAHAAVRLRLAACLAKLLAWRPGHALPKDWPPRRALQLVLAGLCAALGPRHWQALWVAAARLGGGGAWKGGKGKGKGKDKAPIDEGLPDEIEEVGEAMRPCEDELVCKCTNNMVPHFNARNFFENKEQIGKVDEIF</sequence>
<dbReference type="InterPro" id="IPR029063">
    <property type="entry name" value="SAM-dependent_MTases_sf"/>
</dbReference>
<gene>
    <name evidence="7" type="ORF">PCOR1329_LOCUS52824</name>
</gene>
<dbReference type="PANTHER" id="PTHR43836">
    <property type="entry name" value="CATECHOL O-METHYLTRANSFERASE 1-RELATED"/>
    <property type="match status" value="1"/>
</dbReference>
<dbReference type="EMBL" id="CAUYUJ010016431">
    <property type="protein sequence ID" value="CAK0865246.1"/>
    <property type="molecule type" value="Genomic_DNA"/>
</dbReference>
<keyword evidence="5" id="KW-0128">Catecholamine metabolism</keyword>
<keyword evidence="8" id="KW-1185">Reference proteome</keyword>
<comment type="caution">
    <text evidence="7">The sequence shown here is derived from an EMBL/GenBank/DDBJ whole genome shotgun (WGS) entry which is preliminary data.</text>
</comment>
<evidence type="ECO:0000313" key="8">
    <source>
        <dbReference type="Proteomes" id="UP001189429"/>
    </source>
</evidence>